<feature type="region of interest" description="Disordered" evidence="9">
    <location>
        <begin position="1"/>
        <end position="42"/>
    </location>
</feature>
<reference evidence="11" key="1">
    <citation type="journal article" date="2018" name="PLoS ONE">
        <title>Chinook salmon (Oncorhynchus tshawytscha) genome and transcriptome.</title>
        <authorList>
            <person name="Christensen K.A."/>
            <person name="Leong J.S."/>
            <person name="Sakhrani D."/>
            <person name="Biagi C.A."/>
            <person name="Minkley D.R."/>
            <person name="Withler R.E."/>
            <person name="Rondeau E.B."/>
            <person name="Koop B.F."/>
            <person name="Devlin R.H."/>
        </authorList>
    </citation>
    <scope>NUCLEOTIDE SEQUENCE [LARGE SCALE GENOMIC DNA]</scope>
</reference>
<dbReference type="GO" id="GO:0045177">
    <property type="term" value="C:apical part of cell"/>
    <property type="evidence" value="ECO:0007669"/>
    <property type="project" value="TreeGrafter"/>
</dbReference>
<proteinExistence type="inferred from homology"/>
<gene>
    <name evidence="10" type="primary">SVBP</name>
</gene>
<comment type="similarity">
    <text evidence="3">Belongs to the SVBP family.</text>
</comment>
<reference evidence="10" key="2">
    <citation type="submission" date="2025-08" db="UniProtKB">
        <authorList>
            <consortium name="Ensembl"/>
        </authorList>
    </citation>
    <scope>IDENTIFICATION</scope>
</reference>
<evidence type="ECO:0000313" key="10">
    <source>
        <dbReference type="Ensembl" id="ENSOTSP00005112077.1"/>
    </source>
</evidence>
<name>A0AAZ3P5W5_ONCTS</name>
<dbReference type="GeneTree" id="ENSGT00950000184622"/>
<reference evidence="10" key="3">
    <citation type="submission" date="2025-09" db="UniProtKB">
        <authorList>
            <consortium name="Ensembl"/>
        </authorList>
    </citation>
    <scope>IDENTIFICATION</scope>
</reference>
<dbReference type="PANTHER" id="PTHR34762:SF1">
    <property type="entry name" value="SMALL VASOHIBIN-BINDING PROTEIN"/>
    <property type="match status" value="1"/>
</dbReference>
<dbReference type="InterPro" id="IPR031378">
    <property type="entry name" value="SVBP"/>
</dbReference>
<protein>
    <recommendedName>
        <fullName evidence="4">Small vasohibin-binding protein</fullName>
    </recommendedName>
</protein>
<keyword evidence="5" id="KW-0963">Cytoplasm</keyword>
<dbReference type="Ensembl" id="ENSOTST00005155177.1">
    <property type="protein sequence ID" value="ENSOTSP00005112077.1"/>
    <property type="gene ID" value="ENSOTSG00005052022.1"/>
</dbReference>
<keyword evidence="7" id="KW-0175">Coiled coil</keyword>
<dbReference type="Proteomes" id="UP000694402">
    <property type="component" value="Unassembled WGS sequence"/>
</dbReference>
<keyword evidence="6" id="KW-0964">Secreted</keyword>
<dbReference type="GO" id="GO:0009306">
    <property type="term" value="P:protein secretion"/>
    <property type="evidence" value="ECO:0007669"/>
    <property type="project" value="TreeGrafter"/>
</dbReference>
<keyword evidence="8" id="KW-0206">Cytoskeleton</keyword>
<dbReference type="GO" id="GO:0005576">
    <property type="term" value="C:extracellular region"/>
    <property type="evidence" value="ECO:0007669"/>
    <property type="project" value="UniProtKB-SubCell"/>
</dbReference>
<dbReference type="GO" id="GO:0031397">
    <property type="term" value="P:negative regulation of protein ubiquitination"/>
    <property type="evidence" value="ECO:0007669"/>
    <property type="project" value="TreeGrafter"/>
</dbReference>
<comment type="subcellular location">
    <subcellularLocation>
        <location evidence="1">Cytoplasm</location>
        <location evidence="1">Cytoskeleton</location>
    </subcellularLocation>
    <subcellularLocation>
        <location evidence="2">Secreted</location>
    </subcellularLocation>
</comment>
<accession>A0AAZ3P5W5</accession>
<sequence length="58" mass="6642">MESACRKDQPKLNSTPTRGGGAKQKSTQQELRQRTEVYTLNKVMTEQEQEQQMLSQGE</sequence>
<dbReference type="AlphaFoldDB" id="A0AAZ3P5W5"/>
<dbReference type="GO" id="GO:0005856">
    <property type="term" value="C:cytoskeleton"/>
    <property type="evidence" value="ECO:0007669"/>
    <property type="project" value="UniProtKB-SubCell"/>
</dbReference>
<evidence type="ECO:0000256" key="9">
    <source>
        <dbReference type="SAM" id="MobiDB-lite"/>
    </source>
</evidence>
<dbReference type="PANTHER" id="PTHR34762">
    <property type="entry name" value="SMALL VASOHIBIN-BINDING PROTEIN"/>
    <property type="match status" value="1"/>
</dbReference>
<evidence type="ECO:0000256" key="7">
    <source>
        <dbReference type="ARBA" id="ARBA00023054"/>
    </source>
</evidence>
<organism evidence="10 11">
    <name type="scientific">Oncorhynchus tshawytscha</name>
    <name type="common">Chinook salmon</name>
    <name type="synonym">Salmo tshawytscha</name>
    <dbReference type="NCBI Taxonomy" id="74940"/>
    <lineage>
        <taxon>Eukaryota</taxon>
        <taxon>Metazoa</taxon>
        <taxon>Chordata</taxon>
        <taxon>Craniata</taxon>
        <taxon>Vertebrata</taxon>
        <taxon>Euteleostomi</taxon>
        <taxon>Actinopterygii</taxon>
        <taxon>Neopterygii</taxon>
        <taxon>Teleostei</taxon>
        <taxon>Protacanthopterygii</taxon>
        <taxon>Salmoniformes</taxon>
        <taxon>Salmonidae</taxon>
        <taxon>Salmoninae</taxon>
        <taxon>Oncorhynchus</taxon>
    </lineage>
</organism>
<evidence type="ECO:0000256" key="5">
    <source>
        <dbReference type="ARBA" id="ARBA00022490"/>
    </source>
</evidence>
<feature type="compositionally biased region" description="Basic and acidic residues" evidence="9">
    <location>
        <begin position="1"/>
        <end position="10"/>
    </location>
</feature>
<feature type="compositionally biased region" description="Polar residues" evidence="9">
    <location>
        <begin position="24"/>
        <end position="42"/>
    </location>
</feature>
<evidence type="ECO:0000256" key="1">
    <source>
        <dbReference type="ARBA" id="ARBA00004245"/>
    </source>
</evidence>
<evidence type="ECO:0000256" key="8">
    <source>
        <dbReference type="ARBA" id="ARBA00023212"/>
    </source>
</evidence>
<dbReference type="Pfam" id="PF15674">
    <property type="entry name" value="CCDC23"/>
    <property type="match status" value="1"/>
</dbReference>
<evidence type="ECO:0000313" key="11">
    <source>
        <dbReference type="Proteomes" id="UP000694402"/>
    </source>
</evidence>
<evidence type="ECO:0000256" key="3">
    <source>
        <dbReference type="ARBA" id="ARBA00006072"/>
    </source>
</evidence>
<keyword evidence="11" id="KW-1185">Reference proteome</keyword>
<evidence type="ECO:0000256" key="2">
    <source>
        <dbReference type="ARBA" id="ARBA00004613"/>
    </source>
</evidence>
<evidence type="ECO:0000256" key="6">
    <source>
        <dbReference type="ARBA" id="ARBA00022525"/>
    </source>
</evidence>
<evidence type="ECO:0000256" key="4">
    <source>
        <dbReference type="ARBA" id="ARBA00018251"/>
    </source>
</evidence>